<dbReference type="EMBL" id="BK015848">
    <property type="protein sequence ID" value="DAE28020.1"/>
    <property type="molecule type" value="Genomic_DNA"/>
</dbReference>
<evidence type="ECO:0000313" key="1">
    <source>
        <dbReference type="EMBL" id="DAE28020.1"/>
    </source>
</evidence>
<reference evidence="1" key="1">
    <citation type="journal article" date="2021" name="Proc. Natl. Acad. Sci. U.S.A.">
        <title>A Catalog of Tens of Thousands of Viruses from Human Metagenomes Reveals Hidden Associations with Chronic Diseases.</title>
        <authorList>
            <person name="Tisza M.J."/>
            <person name="Buck C.B."/>
        </authorList>
    </citation>
    <scope>NUCLEOTIDE SEQUENCE</scope>
    <source>
        <strain evidence="1">CtHNH2</strain>
    </source>
</reference>
<proteinExistence type="predicted"/>
<sequence length="72" mass="7992">MNYCIVNDQKIIENMIVCENDEIAAEFHALPSYKTAAIGGVYDPPPPPPTAMERLEAQIAYTAMMTDTLMEV</sequence>
<name>A0A8S5RAL5_9CAUD</name>
<accession>A0A8S5RAL5</accession>
<protein>
    <submittedName>
        <fullName evidence="1">Uncharacterized protein</fullName>
    </submittedName>
</protein>
<organism evidence="1">
    <name type="scientific">Siphoviridae sp. ctHNH2</name>
    <dbReference type="NCBI Taxonomy" id="2827273"/>
    <lineage>
        <taxon>Viruses</taxon>
        <taxon>Duplodnaviria</taxon>
        <taxon>Heunggongvirae</taxon>
        <taxon>Uroviricota</taxon>
        <taxon>Caudoviricetes</taxon>
    </lineage>
</organism>